<dbReference type="Gene3D" id="2.120.10.80">
    <property type="entry name" value="Kelch-type beta propeller"/>
    <property type="match status" value="1"/>
</dbReference>
<dbReference type="SUPFAM" id="SSF117281">
    <property type="entry name" value="Kelch motif"/>
    <property type="match status" value="1"/>
</dbReference>
<dbReference type="InterPro" id="IPR015915">
    <property type="entry name" value="Kelch-typ_b-propeller"/>
</dbReference>
<keyword evidence="1" id="KW-0880">Kelch repeat</keyword>
<accession>A0A433QMQ2</accession>
<proteinExistence type="predicted"/>
<dbReference type="AlphaFoldDB" id="A0A433QMQ2"/>
<dbReference type="PANTHER" id="PTHR46093:SF3">
    <property type="entry name" value="ACYL-COA-BINDING DOMAIN-CONTAINING PROTEIN 4"/>
    <property type="match status" value="1"/>
</dbReference>
<evidence type="ECO:0008006" key="7">
    <source>
        <dbReference type="Google" id="ProtNLM"/>
    </source>
</evidence>
<dbReference type="EMBL" id="RBNJ01003337">
    <property type="protein sequence ID" value="RUS31047.1"/>
    <property type="molecule type" value="Genomic_DNA"/>
</dbReference>
<keyword evidence="4" id="KW-1133">Transmembrane helix</keyword>
<evidence type="ECO:0000313" key="5">
    <source>
        <dbReference type="EMBL" id="RUS31047.1"/>
    </source>
</evidence>
<dbReference type="PANTHER" id="PTHR46093">
    <property type="entry name" value="ACYL-COA-BINDING DOMAIN-CONTAINING PROTEIN 5"/>
    <property type="match status" value="1"/>
</dbReference>
<feature type="transmembrane region" description="Helical" evidence="4">
    <location>
        <begin position="162"/>
        <end position="185"/>
    </location>
</feature>
<feature type="region of interest" description="Disordered" evidence="3">
    <location>
        <begin position="340"/>
        <end position="382"/>
    </location>
</feature>
<dbReference type="Pfam" id="PF24681">
    <property type="entry name" value="Kelch_KLHDC2_KLHL20_DRC7"/>
    <property type="match status" value="1"/>
</dbReference>
<dbReference type="Proteomes" id="UP000274822">
    <property type="component" value="Unassembled WGS sequence"/>
</dbReference>
<keyword evidence="4" id="KW-0472">Membrane</keyword>
<sequence>MQPASETYFTQNYAQMNSIPIFDTNSVTWKQIYAGGTIPDARILHTAVLGTDAISIIICCGENDTYVFNDVAVLDTQNWYWTKQEVDGNANAPSPRWGLSSVIVNGLMIIFFGIKSMPSDNVKIFNDVSILDTRTKPFKWIASFSPPSPPTSTDIPNGSPGLITIIAVVGGVLVVVIAILIFLFIRKPWRKHFRTESQQGPDAASQSALPPYASNMNHIQPAHSQFLLPVYPQVQATNAGVPLPVQSKVKATASHMPFVQPPQHDYHGQHGYHGQPGQDGYMNYQIQQAASYSTPSGSVMPLQYDYGGQPGRHGHTDHQIQPAVPYSASPGPVMPPIPPPHYSYKNLHAQDEYTDYPNSNNGHANKPDEPGQTVPIAAPARN</sequence>
<comment type="caution">
    <text evidence="5">The sequence shown here is derived from an EMBL/GenBank/DDBJ whole genome shotgun (WGS) entry which is preliminary data.</text>
</comment>
<evidence type="ECO:0000256" key="3">
    <source>
        <dbReference type="SAM" id="MobiDB-lite"/>
    </source>
</evidence>
<feature type="transmembrane region" description="Helical" evidence="4">
    <location>
        <begin position="97"/>
        <end position="114"/>
    </location>
</feature>
<name>A0A433QMQ2_9FUNG</name>
<keyword evidence="6" id="KW-1185">Reference proteome</keyword>
<evidence type="ECO:0000256" key="1">
    <source>
        <dbReference type="ARBA" id="ARBA00022441"/>
    </source>
</evidence>
<gene>
    <name evidence="5" type="ORF">BC938DRAFT_478565</name>
</gene>
<evidence type="ECO:0000313" key="6">
    <source>
        <dbReference type="Proteomes" id="UP000274822"/>
    </source>
</evidence>
<evidence type="ECO:0000256" key="2">
    <source>
        <dbReference type="ARBA" id="ARBA00022737"/>
    </source>
</evidence>
<organism evidence="5 6">
    <name type="scientific">Jimgerdemannia flammicorona</name>
    <dbReference type="NCBI Taxonomy" id="994334"/>
    <lineage>
        <taxon>Eukaryota</taxon>
        <taxon>Fungi</taxon>
        <taxon>Fungi incertae sedis</taxon>
        <taxon>Mucoromycota</taxon>
        <taxon>Mucoromycotina</taxon>
        <taxon>Endogonomycetes</taxon>
        <taxon>Endogonales</taxon>
        <taxon>Endogonaceae</taxon>
        <taxon>Jimgerdemannia</taxon>
    </lineage>
</organism>
<keyword evidence="2" id="KW-0677">Repeat</keyword>
<keyword evidence="4" id="KW-0812">Transmembrane</keyword>
<evidence type="ECO:0000256" key="4">
    <source>
        <dbReference type="SAM" id="Phobius"/>
    </source>
</evidence>
<reference evidence="5 6" key="1">
    <citation type="journal article" date="2018" name="New Phytol.">
        <title>Phylogenomics of Endogonaceae and evolution of mycorrhizas within Mucoromycota.</title>
        <authorList>
            <person name="Chang Y."/>
            <person name="Desiro A."/>
            <person name="Na H."/>
            <person name="Sandor L."/>
            <person name="Lipzen A."/>
            <person name="Clum A."/>
            <person name="Barry K."/>
            <person name="Grigoriev I.V."/>
            <person name="Martin F.M."/>
            <person name="Stajich J.E."/>
            <person name="Smith M.E."/>
            <person name="Bonito G."/>
            <person name="Spatafora J.W."/>
        </authorList>
    </citation>
    <scope>NUCLEOTIDE SEQUENCE [LARGE SCALE GENOMIC DNA]</scope>
    <source>
        <strain evidence="5 6">AD002</strain>
    </source>
</reference>
<protein>
    <recommendedName>
        <fullName evidence="7">Transmembrane protein</fullName>
    </recommendedName>
</protein>